<dbReference type="EMBL" id="CP150484">
    <property type="protein sequence ID" value="WYW21173.1"/>
    <property type="molecule type" value="Genomic_DNA"/>
</dbReference>
<reference evidence="1" key="1">
    <citation type="submission" date="2023-10" db="EMBL/GenBank/DDBJ databases">
        <title>Whole genome sequencing of actinobacterial strain Amycolatopsis sp. (BCA-696) identifies the underlying plant growth-promoting genes.</title>
        <authorList>
            <person name="Gandham P."/>
            <person name="Vadla N."/>
            <person name="Saji A."/>
            <person name="Srinivas V."/>
            <person name="Ruperao P."/>
            <person name="Selvanayagam S."/>
            <person name="Saxena R.K."/>
            <person name="Rathore A."/>
            <person name="Gopalakrishnan S."/>
            <person name="Thakur V."/>
        </authorList>
    </citation>
    <scope>NUCLEOTIDE SEQUENCE</scope>
    <source>
        <strain evidence="1">BCA-696</strain>
    </source>
</reference>
<dbReference type="Proteomes" id="UP001456344">
    <property type="component" value="Chromosome"/>
</dbReference>
<gene>
    <name evidence="1" type="ORF">LCL61_37060</name>
</gene>
<sequence>MTRQHGRGTFTSSRQAASDATAGPPDAAKEFDETRWSSRLLAFKRPFVTPSRAGRLELRTGAPVLNVVRVLEEAGEPIAIEHLALPEDLAPGLIPADLVTRDLCLLPRERFGIVAQLAGETLEPGDANVEHAKLLGVDVHAPVLCAERLTRDTRGRVVALSETVYRGDRHPAKSTLSSGG</sequence>
<accession>A0ACD5BPL6</accession>
<evidence type="ECO:0000313" key="2">
    <source>
        <dbReference type="Proteomes" id="UP001456344"/>
    </source>
</evidence>
<evidence type="ECO:0000313" key="1">
    <source>
        <dbReference type="EMBL" id="WYW21173.1"/>
    </source>
</evidence>
<keyword evidence="2" id="KW-1185">Reference proteome</keyword>
<protein>
    <submittedName>
        <fullName evidence="1">GntR family transcriptional regulator</fullName>
    </submittedName>
</protein>
<name>A0ACD5BPL6_9PSEU</name>
<proteinExistence type="predicted"/>
<organism evidence="1 2">
    <name type="scientific">Amycolatopsis coloradensis</name>
    <dbReference type="NCBI Taxonomy" id="76021"/>
    <lineage>
        <taxon>Bacteria</taxon>
        <taxon>Bacillati</taxon>
        <taxon>Actinomycetota</taxon>
        <taxon>Actinomycetes</taxon>
        <taxon>Pseudonocardiales</taxon>
        <taxon>Pseudonocardiaceae</taxon>
        <taxon>Amycolatopsis</taxon>
    </lineage>
</organism>